<dbReference type="EMBL" id="JAXOFX010000015">
    <property type="protein sequence ID" value="MDZ5473685.1"/>
    <property type="molecule type" value="Genomic_DNA"/>
</dbReference>
<gene>
    <name evidence="1" type="ORF">SM124_18365</name>
</gene>
<evidence type="ECO:0000313" key="1">
    <source>
        <dbReference type="EMBL" id="MDZ5473685.1"/>
    </source>
</evidence>
<accession>A0ABU5J2N8</accession>
<name>A0ABU5J2N8_9BACI</name>
<proteinExistence type="predicted"/>
<dbReference type="Pfam" id="PF14398">
    <property type="entry name" value="ATPgrasp_YheCD"/>
    <property type="match status" value="1"/>
</dbReference>
<keyword evidence="2" id="KW-1185">Reference proteome</keyword>
<sequence length="262" mass="29916">MIKNIRKKKQAEILMSDPMVSKYFPESIEFSTEALQDFMSRYDSVYLKPDGGGQGRGIIRVSKEENGMYSLKGYTPTGKDLSIKASNLRAIKEVIQPNAFFEKHRKYVIQQGINSLSQNGQPLGIRVHTQKLKNNWVRSGILGKMVNSEDGIVNRNRGAWAIPIRELLTDYAGMDVNKAIQIENEITTISIKASQLFAEHYPWLDECGIDIGLSQDGQPWIFEVNSNPSIAFFYQLPDKTMARGIFRNRRIKKSLKRLRKNK</sequence>
<evidence type="ECO:0000313" key="2">
    <source>
        <dbReference type="Proteomes" id="UP001290455"/>
    </source>
</evidence>
<dbReference type="Proteomes" id="UP001290455">
    <property type="component" value="Unassembled WGS sequence"/>
</dbReference>
<dbReference type="InterPro" id="IPR026838">
    <property type="entry name" value="YheC/D"/>
</dbReference>
<dbReference type="RefSeq" id="WP_322447977.1">
    <property type="nucleotide sequence ID" value="NZ_JAXOFX010000015.1"/>
</dbReference>
<reference evidence="1 2" key="1">
    <citation type="submission" date="2023-11" db="EMBL/GenBank/DDBJ databases">
        <title>Bacillus jintuensis, isolated from a mudflat on the Beibu Gulf coast.</title>
        <authorList>
            <person name="Li M."/>
        </authorList>
    </citation>
    <scope>NUCLEOTIDE SEQUENCE [LARGE SCALE GENOMIC DNA]</scope>
    <source>
        <strain evidence="1 2">31A1R</strain>
    </source>
</reference>
<dbReference type="Gene3D" id="3.30.470.20">
    <property type="entry name" value="ATP-grasp fold, B domain"/>
    <property type="match status" value="1"/>
</dbReference>
<protein>
    <submittedName>
        <fullName evidence="1">YheC/YheD family protein</fullName>
    </submittedName>
</protein>
<comment type="caution">
    <text evidence="1">The sequence shown here is derived from an EMBL/GenBank/DDBJ whole genome shotgun (WGS) entry which is preliminary data.</text>
</comment>
<dbReference type="SUPFAM" id="SSF56059">
    <property type="entry name" value="Glutathione synthetase ATP-binding domain-like"/>
    <property type="match status" value="1"/>
</dbReference>
<organism evidence="1 2">
    <name type="scientific">Robertmurraya mangrovi</name>
    <dbReference type="NCBI Taxonomy" id="3098077"/>
    <lineage>
        <taxon>Bacteria</taxon>
        <taxon>Bacillati</taxon>
        <taxon>Bacillota</taxon>
        <taxon>Bacilli</taxon>
        <taxon>Bacillales</taxon>
        <taxon>Bacillaceae</taxon>
        <taxon>Robertmurraya</taxon>
    </lineage>
</organism>